<feature type="compositionally biased region" description="Polar residues" evidence="1">
    <location>
        <begin position="70"/>
        <end position="85"/>
    </location>
</feature>
<evidence type="ECO:0000313" key="3">
    <source>
        <dbReference type="EMBL" id="NWC16231.1"/>
    </source>
</evidence>
<feature type="signal peptide" evidence="2">
    <location>
        <begin position="1"/>
        <end position="24"/>
    </location>
</feature>
<sequence>MISSKLAMLALTGLLSSVSLATFAAQPTTGPTNPVQEPKPPQLPGGINPDNDSVIKNGALPPGNGIDPRNQGNDTGRQGGVNTDGNGPIGNDTAPGSSKGMGSGGTSSSPVK</sequence>
<feature type="region of interest" description="Disordered" evidence="1">
    <location>
        <begin position="25"/>
        <end position="112"/>
    </location>
</feature>
<dbReference type="Proteomes" id="UP000517547">
    <property type="component" value="Unassembled WGS sequence"/>
</dbReference>
<evidence type="ECO:0000313" key="4">
    <source>
        <dbReference type="Proteomes" id="UP000517547"/>
    </source>
</evidence>
<keyword evidence="2" id="KW-0732">Signal</keyword>
<gene>
    <name evidence="3" type="ORF">HX845_21420</name>
</gene>
<comment type="caution">
    <text evidence="3">The sequence shown here is derived from an EMBL/GenBank/DDBJ whole genome shotgun (WGS) entry which is preliminary data.</text>
</comment>
<feature type="chain" id="PRO_5030721557" evidence="2">
    <location>
        <begin position="25"/>
        <end position="112"/>
    </location>
</feature>
<name>A0A7Y7Y1W2_9PSED</name>
<evidence type="ECO:0000256" key="1">
    <source>
        <dbReference type="SAM" id="MobiDB-lite"/>
    </source>
</evidence>
<feature type="compositionally biased region" description="Polar residues" evidence="1">
    <location>
        <begin position="25"/>
        <end position="35"/>
    </location>
</feature>
<evidence type="ECO:0000256" key="2">
    <source>
        <dbReference type="SAM" id="SignalP"/>
    </source>
</evidence>
<dbReference type="AlphaFoldDB" id="A0A7Y7Y1W2"/>
<dbReference type="RefSeq" id="WP_017123957.1">
    <property type="nucleotide sequence ID" value="NZ_JACAPC010000013.1"/>
</dbReference>
<reference evidence="3 4" key="1">
    <citation type="submission" date="2020-04" db="EMBL/GenBank/DDBJ databases">
        <title>Molecular characterization of pseudomonads from Agaricus bisporus reveal novel blotch 2 pathogens in Western Europe.</title>
        <authorList>
            <person name="Taparia T."/>
            <person name="Krijger M."/>
            <person name="Haynes E."/>
            <person name="Elpinstone J.G."/>
            <person name="Noble R."/>
            <person name="Van Der Wolf J."/>
        </authorList>
    </citation>
    <scope>NUCLEOTIDE SEQUENCE [LARGE SCALE GENOMIC DNA]</scope>
    <source>
        <strain evidence="3 4">IPO3738</strain>
    </source>
</reference>
<organism evidence="3 4">
    <name type="scientific">Pseudomonas gingeri</name>
    <dbReference type="NCBI Taxonomy" id="117681"/>
    <lineage>
        <taxon>Bacteria</taxon>
        <taxon>Pseudomonadati</taxon>
        <taxon>Pseudomonadota</taxon>
        <taxon>Gammaproteobacteria</taxon>
        <taxon>Pseudomonadales</taxon>
        <taxon>Pseudomonadaceae</taxon>
        <taxon>Pseudomonas</taxon>
    </lineage>
</organism>
<proteinExistence type="predicted"/>
<accession>A0A7Y7Y1W2</accession>
<protein>
    <submittedName>
        <fullName evidence="3">Uncharacterized protein</fullName>
    </submittedName>
</protein>
<dbReference type="EMBL" id="JACAQE010000007">
    <property type="protein sequence ID" value="NWC16231.1"/>
    <property type="molecule type" value="Genomic_DNA"/>
</dbReference>